<dbReference type="AlphaFoldDB" id="A0A8H8DBI9"/>
<gene>
    <name evidence="2" type="ORF">I9W82_005422</name>
</gene>
<keyword evidence="3" id="KW-1185">Reference proteome</keyword>
<feature type="compositionally biased region" description="Basic and acidic residues" evidence="1">
    <location>
        <begin position="255"/>
        <end position="264"/>
    </location>
</feature>
<reference evidence="2 3" key="1">
    <citation type="submission" date="2020-12" db="EMBL/GenBank/DDBJ databases">
        <title>Effect of drift, selection, and recombination on the evolution of hybrid genomes in Candida yeast pathogens.</title>
        <authorList>
            <person name="Mixao V."/>
            <person name="Ksiezopolska E."/>
            <person name="Saus E."/>
            <person name="Boekhout T."/>
            <person name="Gacser A."/>
            <person name="Gabaldon T."/>
        </authorList>
    </citation>
    <scope>NUCLEOTIDE SEQUENCE [LARGE SCALE GENOMIC DNA]</scope>
    <source>
        <strain evidence="2 3">BP57</strain>
    </source>
</reference>
<dbReference type="GO" id="GO:0003676">
    <property type="term" value="F:nucleic acid binding"/>
    <property type="evidence" value="ECO:0007669"/>
    <property type="project" value="InterPro"/>
</dbReference>
<feature type="region of interest" description="Disordered" evidence="1">
    <location>
        <begin position="255"/>
        <end position="283"/>
    </location>
</feature>
<name>A0A8H8DBI9_9ASCO</name>
<dbReference type="InterPro" id="IPR012677">
    <property type="entry name" value="Nucleotide-bd_a/b_plait_sf"/>
</dbReference>
<feature type="compositionally biased region" description="Gly residues" evidence="1">
    <location>
        <begin position="107"/>
        <end position="116"/>
    </location>
</feature>
<organism evidence="2 3">
    <name type="scientific">Candida metapsilosis</name>
    <dbReference type="NCBI Taxonomy" id="273372"/>
    <lineage>
        <taxon>Eukaryota</taxon>
        <taxon>Fungi</taxon>
        <taxon>Dikarya</taxon>
        <taxon>Ascomycota</taxon>
        <taxon>Saccharomycotina</taxon>
        <taxon>Pichiomycetes</taxon>
        <taxon>Debaryomycetaceae</taxon>
        <taxon>Candida/Lodderomyces clade</taxon>
        <taxon>Candida</taxon>
    </lineage>
</organism>
<proteinExistence type="predicted"/>
<feature type="compositionally biased region" description="Basic and acidic residues" evidence="1">
    <location>
        <begin position="123"/>
        <end position="134"/>
    </location>
</feature>
<dbReference type="EMBL" id="JAEOAQ010000007">
    <property type="protein sequence ID" value="KAG5417786.1"/>
    <property type="molecule type" value="Genomic_DNA"/>
</dbReference>
<dbReference type="OrthoDB" id="7763451at2759"/>
<feature type="compositionally biased region" description="Low complexity" evidence="1">
    <location>
        <begin position="268"/>
        <end position="281"/>
    </location>
</feature>
<evidence type="ECO:0000256" key="1">
    <source>
        <dbReference type="SAM" id="MobiDB-lite"/>
    </source>
</evidence>
<dbReference type="RefSeq" id="XP_067546902.1">
    <property type="nucleotide sequence ID" value="XM_067694597.1"/>
</dbReference>
<evidence type="ECO:0008006" key="4">
    <source>
        <dbReference type="Google" id="ProtNLM"/>
    </source>
</evidence>
<dbReference type="GeneID" id="93654051"/>
<comment type="caution">
    <text evidence="2">The sequence shown here is derived from an EMBL/GenBank/DDBJ whole genome shotgun (WGS) entry which is preliminary data.</text>
</comment>
<accession>A0A8H8DBI9</accession>
<evidence type="ECO:0000313" key="2">
    <source>
        <dbReference type="EMBL" id="KAG5417786.1"/>
    </source>
</evidence>
<evidence type="ECO:0000313" key="3">
    <source>
        <dbReference type="Proteomes" id="UP000669133"/>
    </source>
</evidence>
<dbReference type="Proteomes" id="UP000669133">
    <property type="component" value="Unassembled WGS sequence"/>
</dbReference>
<sequence>MSVIASNIPSHVSPAKVSEFFSFCGKVSDLVPLEDNGKTKKYQVLFASPKAVSTALLLNDAELENSFIKVEEDLELTDGAKGLAPQQGGAGAAVAQQKGDIKDTLGGASGAGGTASGAGAENDSIKTGDKTYDDVEQEEKPKYAILAQLLADGYVLSDPVIERGLEFDKKNGVSERFQSFISSLDKKYVHSQDPDSTVNQHLQKAQSTFASSGLQKYFDNAINSPLGQRIHKYYQSLAGDVKDVHEEAVRLAKIKREEQEKEKQGVASSGTTGDISGSTATEKTAHEVLKKSIRIGGKKSHDFSLHLRRYLEFLRMIKPVSYNNPYVAVSYNNYSLATGSESAGGGFVGCVGDFAYSRAMGHYIISLIRMLENVFDYYLETESELFSDVDSMV</sequence>
<protein>
    <recommendedName>
        <fullName evidence="4">RRM domain-containing protein</fullName>
    </recommendedName>
</protein>
<dbReference type="Gene3D" id="3.30.70.330">
    <property type="match status" value="1"/>
</dbReference>
<dbReference type="SUPFAM" id="SSF54928">
    <property type="entry name" value="RNA-binding domain, RBD"/>
    <property type="match status" value="1"/>
</dbReference>
<feature type="region of interest" description="Disordered" evidence="1">
    <location>
        <begin position="104"/>
        <end position="134"/>
    </location>
</feature>
<dbReference type="InterPro" id="IPR035979">
    <property type="entry name" value="RBD_domain_sf"/>
</dbReference>